<dbReference type="EMBL" id="PPCV01000003">
    <property type="protein sequence ID" value="RXW32794.1"/>
    <property type="molecule type" value="Genomic_DNA"/>
</dbReference>
<evidence type="ECO:0000259" key="9">
    <source>
        <dbReference type="Pfam" id="PF00108"/>
    </source>
</evidence>
<dbReference type="PROSITE" id="PS00098">
    <property type="entry name" value="THIOLASE_1"/>
    <property type="match status" value="1"/>
</dbReference>
<dbReference type="Pfam" id="PF00108">
    <property type="entry name" value="Thiolase_N"/>
    <property type="match status" value="1"/>
</dbReference>
<dbReference type="GO" id="GO:0003985">
    <property type="term" value="F:acetyl-CoA C-acetyltransferase activity"/>
    <property type="evidence" value="ECO:0007669"/>
    <property type="project" value="UniProtKB-EC"/>
</dbReference>
<dbReference type="InterPro" id="IPR020613">
    <property type="entry name" value="Thiolase_CS"/>
</dbReference>
<dbReference type="Gene3D" id="3.40.47.10">
    <property type="match status" value="2"/>
</dbReference>
<dbReference type="FunFam" id="3.40.47.10:FF:000010">
    <property type="entry name" value="Acetyl-CoA acetyltransferase (Thiolase)"/>
    <property type="match status" value="1"/>
</dbReference>
<evidence type="ECO:0000256" key="8">
    <source>
        <dbReference type="RuleBase" id="RU003557"/>
    </source>
</evidence>
<dbReference type="PANTHER" id="PTHR18919:SF107">
    <property type="entry name" value="ACETYL-COA ACETYLTRANSFERASE, CYTOSOLIC"/>
    <property type="match status" value="1"/>
</dbReference>
<protein>
    <recommendedName>
        <fullName evidence="6">Probable acetyl-CoA acetyltransferase</fullName>
        <ecNumber evidence="2">2.3.1.9</ecNumber>
    </recommendedName>
    <alternativeName>
        <fullName evidence="5">Acetoacetyl-CoA thiolase</fullName>
    </alternativeName>
</protein>
<name>A0A4Q2EJZ0_9ACTN</name>
<feature type="active site" description="Acyl-thioester intermediate" evidence="7">
    <location>
        <position position="91"/>
    </location>
</feature>
<sequence>MKSDDPVVVLGYARTPVGSFGKSLAKVPAHVLGATAAKAALERSGVSAADIDEWIIGCVGSTGTDAYISRRVSIEAGAAVESTAMTVNRLCGSAMQAIGLAAQELMVGESDLVVAGGTENMSAQPFMDFSGRQGVTLGNRTVLDGTNSMITDPFTMEPMGITAENVAQRFGVTREEQDAFALESQRRAQEALANGAVADEITPVVIKTRRGEEVIDTDEHPRAGLTLEKLAGMRPAFDAAGTVTAGNSSGINDGACMLVLTRASVAAERGLTPKAELVDFTKVGIEPEIMGYAPKPAIEKILERNGLSADQIGWFEINEAFAAQAIPVIRDLELDEAKVNPLGGAIAWGHPIGATGAIITARLIENMVKGGHEYGLASMCIGGGQAVASLWRLV</sequence>
<comment type="caution">
    <text evidence="11">The sequence shown here is derived from an EMBL/GenBank/DDBJ whole genome shotgun (WGS) entry which is preliminary data.</text>
</comment>
<dbReference type="InterPro" id="IPR020610">
    <property type="entry name" value="Thiolase_AS"/>
</dbReference>
<comment type="similarity">
    <text evidence="1 8">Belongs to the thiolase-like superfamily. Thiolase family.</text>
</comment>
<feature type="active site" description="Proton acceptor" evidence="7">
    <location>
        <position position="380"/>
    </location>
</feature>
<feature type="domain" description="Thiolase C-terminal" evidence="10">
    <location>
        <begin position="271"/>
        <end position="390"/>
    </location>
</feature>
<evidence type="ECO:0000256" key="6">
    <source>
        <dbReference type="ARBA" id="ARBA00040529"/>
    </source>
</evidence>
<dbReference type="InterPro" id="IPR002155">
    <property type="entry name" value="Thiolase"/>
</dbReference>
<accession>A0A4Q2EJZ0</accession>
<reference evidence="11 12" key="1">
    <citation type="submission" date="2018-01" db="EMBL/GenBank/DDBJ databases">
        <title>Lactibacter flavus gen. nov., sp. nov., a novel bacterium of the family Propionibacteriaceae isolated from raw milk and dairy products.</title>
        <authorList>
            <person name="Wenning M."/>
            <person name="Breitenwieser F."/>
            <person name="Huptas C."/>
            <person name="von Neubeck M."/>
            <person name="Busse H.-J."/>
            <person name="Scherer S."/>
        </authorList>
    </citation>
    <scope>NUCLEOTIDE SEQUENCE [LARGE SCALE GENOMIC DNA]</scope>
    <source>
        <strain evidence="11 12">VG341</strain>
    </source>
</reference>
<dbReference type="Pfam" id="PF02803">
    <property type="entry name" value="Thiolase_C"/>
    <property type="match status" value="1"/>
</dbReference>
<evidence type="ECO:0000256" key="3">
    <source>
        <dbReference type="ARBA" id="ARBA00022679"/>
    </source>
</evidence>
<organism evidence="11 12">
    <name type="scientific">Propioniciclava flava</name>
    <dbReference type="NCBI Taxonomy" id="2072026"/>
    <lineage>
        <taxon>Bacteria</taxon>
        <taxon>Bacillati</taxon>
        <taxon>Actinomycetota</taxon>
        <taxon>Actinomycetes</taxon>
        <taxon>Propionibacteriales</taxon>
        <taxon>Propionibacteriaceae</taxon>
        <taxon>Propioniciclava</taxon>
    </lineage>
</organism>
<dbReference type="NCBIfam" id="TIGR01930">
    <property type="entry name" value="AcCoA-C-Actrans"/>
    <property type="match status" value="1"/>
</dbReference>
<evidence type="ECO:0000256" key="7">
    <source>
        <dbReference type="PIRSR" id="PIRSR000429-1"/>
    </source>
</evidence>
<evidence type="ECO:0000256" key="4">
    <source>
        <dbReference type="ARBA" id="ARBA00023315"/>
    </source>
</evidence>
<dbReference type="AlphaFoldDB" id="A0A4Q2EJZ0"/>
<dbReference type="PROSITE" id="PS00737">
    <property type="entry name" value="THIOLASE_2"/>
    <property type="match status" value="1"/>
</dbReference>
<gene>
    <name evidence="11" type="ORF">C1706_05075</name>
</gene>
<dbReference type="InterPro" id="IPR020615">
    <property type="entry name" value="Thiolase_acyl_enz_int_AS"/>
</dbReference>
<keyword evidence="3 8" id="KW-0808">Transferase</keyword>
<evidence type="ECO:0000256" key="5">
    <source>
        <dbReference type="ARBA" id="ARBA00030755"/>
    </source>
</evidence>
<dbReference type="InterPro" id="IPR016039">
    <property type="entry name" value="Thiolase-like"/>
</dbReference>
<evidence type="ECO:0000259" key="10">
    <source>
        <dbReference type="Pfam" id="PF02803"/>
    </source>
</evidence>
<proteinExistence type="inferred from homology"/>
<feature type="domain" description="Thiolase N-terminal" evidence="9">
    <location>
        <begin position="7"/>
        <end position="263"/>
    </location>
</feature>
<keyword evidence="4 8" id="KW-0012">Acyltransferase</keyword>
<dbReference type="PROSITE" id="PS00099">
    <property type="entry name" value="THIOLASE_3"/>
    <property type="match status" value="1"/>
</dbReference>
<keyword evidence="12" id="KW-1185">Reference proteome</keyword>
<dbReference type="PIRSF" id="PIRSF000429">
    <property type="entry name" value="Ac-CoA_Ac_transf"/>
    <property type="match status" value="1"/>
</dbReference>
<dbReference type="InterPro" id="IPR020616">
    <property type="entry name" value="Thiolase_N"/>
</dbReference>
<evidence type="ECO:0000256" key="2">
    <source>
        <dbReference type="ARBA" id="ARBA00012705"/>
    </source>
</evidence>
<dbReference type="CDD" id="cd00751">
    <property type="entry name" value="thiolase"/>
    <property type="match status" value="1"/>
</dbReference>
<dbReference type="PANTHER" id="PTHR18919">
    <property type="entry name" value="ACETYL-COA C-ACYLTRANSFERASE"/>
    <property type="match status" value="1"/>
</dbReference>
<feature type="active site" description="Proton acceptor" evidence="7">
    <location>
        <position position="350"/>
    </location>
</feature>
<evidence type="ECO:0000256" key="1">
    <source>
        <dbReference type="ARBA" id="ARBA00010982"/>
    </source>
</evidence>
<dbReference type="InterPro" id="IPR020617">
    <property type="entry name" value="Thiolase_C"/>
</dbReference>
<dbReference type="OrthoDB" id="4440515at2"/>
<evidence type="ECO:0000313" key="11">
    <source>
        <dbReference type="EMBL" id="RXW32794.1"/>
    </source>
</evidence>
<dbReference type="EC" id="2.3.1.9" evidence="2"/>
<evidence type="ECO:0000313" key="12">
    <source>
        <dbReference type="Proteomes" id="UP000290624"/>
    </source>
</evidence>
<dbReference type="SUPFAM" id="SSF53901">
    <property type="entry name" value="Thiolase-like"/>
    <property type="match status" value="2"/>
</dbReference>
<dbReference type="Proteomes" id="UP000290624">
    <property type="component" value="Unassembled WGS sequence"/>
</dbReference>